<evidence type="ECO:0000313" key="2">
    <source>
        <dbReference type="EMBL" id="GIY06295.1"/>
    </source>
</evidence>
<comment type="caution">
    <text evidence="2">The sequence shown here is derived from an EMBL/GenBank/DDBJ whole genome shotgun (WGS) entry which is preliminary data.</text>
</comment>
<accession>A0AAV4QB04</accession>
<feature type="region of interest" description="Disordered" evidence="1">
    <location>
        <begin position="74"/>
        <end position="114"/>
    </location>
</feature>
<proteinExistence type="predicted"/>
<keyword evidence="3" id="KW-1185">Reference proteome</keyword>
<name>A0AAV4QB04_CAEEX</name>
<protein>
    <submittedName>
        <fullName evidence="2">Uncharacterized protein</fullName>
    </submittedName>
</protein>
<evidence type="ECO:0000313" key="3">
    <source>
        <dbReference type="Proteomes" id="UP001054945"/>
    </source>
</evidence>
<evidence type="ECO:0000256" key="1">
    <source>
        <dbReference type="SAM" id="MobiDB-lite"/>
    </source>
</evidence>
<dbReference type="EMBL" id="BPLR01005944">
    <property type="protein sequence ID" value="GIY06295.1"/>
    <property type="molecule type" value="Genomic_DNA"/>
</dbReference>
<gene>
    <name evidence="2" type="ORF">CEXT_211531</name>
</gene>
<organism evidence="2 3">
    <name type="scientific">Caerostris extrusa</name>
    <name type="common">Bark spider</name>
    <name type="synonym">Caerostris bankana</name>
    <dbReference type="NCBI Taxonomy" id="172846"/>
    <lineage>
        <taxon>Eukaryota</taxon>
        <taxon>Metazoa</taxon>
        <taxon>Ecdysozoa</taxon>
        <taxon>Arthropoda</taxon>
        <taxon>Chelicerata</taxon>
        <taxon>Arachnida</taxon>
        <taxon>Araneae</taxon>
        <taxon>Araneomorphae</taxon>
        <taxon>Entelegynae</taxon>
        <taxon>Araneoidea</taxon>
        <taxon>Araneidae</taxon>
        <taxon>Caerostris</taxon>
    </lineage>
</organism>
<dbReference type="Proteomes" id="UP001054945">
    <property type="component" value="Unassembled WGS sequence"/>
</dbReference>
<sequence length="147" mass="16076">MTSAFMFAGCTNVYPLKILIDSSRFYQACPLLRTDLLLSASSPLKPTLKSGWIRPVSQYQKGPHLLSCSSAARAMGASPGNDPLPSDDEQSVRTMPDGRMRTHSLSRSGDSGETVECRLKRTPTPLGSHAGRALGFWVFLERILYVS</sequence>
<dbReference type="AlphaFoldDB" id="A0AAV4QB04"/>
<reference evidence="2 3" key="1">
    <citation type="submission" date="2021-06" db="EMBL/GenBank/DDBJ databases">
        <title>Caerostris extrusa draft genome.</title>
        <authorList>
            <person name="Kono N."/>
            <person name="Arakawa K."/>
        </authorList>
    </citation>
    <scope>NUCLEOTIDE SEQUENCE [LARGE SCALE GENOMIC DNA]</scope>
</reference>